<dbReference type="AlphaFoldDB" id="A0AAW1R837"/>
<gene>
    <name evidence="1" type="ORF">WJX72_008670</name>
</gene>
<organism evidence="1 2">
    <name type="scientific">[Myrmecia] bisecta</name>
    <dbReference type="NCBI Taxonomy" id="41462"/>
    <lineage>
        <taxon>Eukaryota</taxon>
        <taxon>Viridiplantae</taxon>
        <taxon>Chlorophyta</taxon>
        <taxon>core chlorophytes</taxon>
        <taxon>Trebouxiophyceae</taxon>
        <taxon>Trebouxiales</taxon>
        <taxon>Trebouxiaceae</taxon>
        <taxon>Myrmecia</taxon>
    </lineage>
</organism>
<protein>
    <submittedName>
        <fullName evidence="1">Uncharacterized protein</fullName>
    </submittedName>
</protein>
<dbReference type="Proteomes" id="UP001489004">
    <property type="component" value="Unassembled WGS sequence"/>
</dbReference>
<name>A0AAW1R837_9CHLO</name>
<reference evidence="1 2" key="1">
    <citation type="journal article" date="2024" name="Nat. Commun.">
        <title>Phylogenomics reveals the evolutionary origins of lichenization in chlorophyte algae.</title>
        <authorList>
            <person name="Puginier C."/>
            <person name="Libourel C."/>
            <person name="Otte J."/>
            <person name="Skaloud P."/>
            <person name="Haon M."/>
            <person name="Grisel S."/>
            <person name="Petersen M."/>
            <person name="Berrin J.G."/>
            <person name="Delaux P.M."/>
            <person name="Dal Grande F."/>
            <person name="Keller J."/>
        </authorList>
    </citation>
    <scope>NUCLEOTIDE SEQUENCE [LARGE SCALE GENOMIC DNA]</scope>
    <source>
        <strain evidence="1 2">SAG 2043</strain>
    </source>
</reference>
<comment type="caution">
    <text evidence="1">The sequence shown here is derived from an EMBL/GenBank/DDBJ whole genome shotgun (WGS) entry which is preliminary data.</text>
</comment>
<keyword evidence="2" id="KW-1185">Reference proteome</keyword>
<sequence length="154" mass="16775">MVAMDACDTQIAVYNTAPGTLTIAGTSARDLAAQDILMESRRADRERHYHRTIWTKDAHGGPYRKSNAMTGYDPLLQLPDGQSKSVVCGYERAESGPTTNFVGNHMTQGAIDLVQAELMQKPEEGRQPLQLLPRPGISGKGSSVDQTWLRSAAC</sequence>
<proteinExistence type="predicted"/>
<dbReference type="EMBL" id="JALJOR010000001">
    <property type="protein sequence ID" value="KAK9829923.1"/>
    <property type="molecule type" value="Genomic_DNA"/>
</dbReference>
<evidence type="ECO:0000313" key="2">
    <source>
        <dbReference type="Proteomes" id="UP001489004"/>
    </source>
</evidence>
<evidence type="ECO:0000313" key="1">
    <source>
        <dbReference type="EMBL" id="KAK9829923.1"/>
    </source>
</evidence>
<accession>A0AAW1R837</accession>